<dbReference type="Proteomes" id="UP000523955">
    <property type="component" value="Unassembled WGS sequence"/>
</dbReference>
<accession>A0A7X0RIG9</accession>
<reference evidence="7 8" key="1">
    <citation type="submission" date="2020-08" db="EMBL/GenBank/DDBJ databases">
        <authorList>
            <person name="Seo M.-J."/>
        </authorList>
    </citation>
    <scope>NUCLEOTIDE SEQUENCE [LARGE SCALE GENOMIC DNA]</scope>
    <source>
        <strain evidence="7 8">KIGAM211</strain>
    </source>
</reference>
<evidence type="ECO:0000313" key="7">
    <source>
        <dbReference type="EMBL" id="MBB6628882.1"/>
    </source>
</evidence>
<evidence type="ECO:0000256" key="6">
    <source>
        <dbReference type="SAM" id="Phobius"/>
    </source>
</evidence>
<dbReference type="PIRSF" id="PIRSF035875">
    <property type="entry name" value="RNase_BN"/>
    <property type="match status" value="1"/>
</dbReference>
<evidence type="ECO:0000256" key="2">
    <source>
        <dbReference type="ARBA" id="ARBA00022475"/>
    </source>
</evidence>
<comment type="subcellular location">
    <subcellularLocation>
        <location evidence="1">Cell membrane</location>
        <topology evidence="1">Multi-pass membrane protein</topology>
    </subcellularLocation>
</comment>
<keyword evidence="5 6" id="KW-0472">Membrane</keyword>
<keyword evidence="3 6" id="KW-0812">Transmembrane</keyword>
<feature type="transmembrane region" description="Helical" evidence="6">
    <location>
        <begin position="20"/>
        <end position="43"/>
    </location>
</feature>
<keyword evidence="4 6" id="KW-1133">Transmembrane helix</keyword>
<dbReference type="Pfam" id="PF03631">
    <property type="entry name" value="Virul_fac_BrkB"/>
    <property type="match status" value="1"/>
</dbReference>
<sequence length="328" mass="34620">MQEHYGSSQASQQAGAVTFFGFLSFFPILALSFFVVGVVSRFYPEANANLRTAIDSVLPGFLGPPDGVSLKDIRTFSGWAAVIGVLGVLYSGLGWLSALRIALVKVFETPEKEQPNFVVGKLRDLVTLGTIGLVLLVSVALTGVVSGFSDAVLGLLHLGSQLAWLVVLVTIVVGLVANTVLFFALFRLLAEPHTPRRSLVQGSLLGAVGFEVLKQLSGVLLASTKQQPAFQAFGIALILLVWINYFTRVVLYAASFAHTSAEARAQRVAEPATPVEGPPSPPLSARAAQELADVPVAGAPQRPWLGPFAAGGAAALGLVALVRRRSHD</sequence>
<gene>
    <name evidence="7" type="ORF">H5V45_16255</name>
</gene>
<feature type="transmembrane region" description="Helical" evidence="6">
    <location>
        <begin position="161"/>
        <end position="189"/>
    </location>
</feature>
<organism evidence="7 8">
    <name type="scientific">Nocardioides luti</name>
    <dbReference type="NCBI Taxonomy" id="2761101"/>
    <lineage>
        <taxon>Bacteria</taxon>
        <taxon>Bacillati</taxon>
        <taxon>Actinomycetota</taxon>
        <taxon>Actinomycetes</taxon>
        <taxon>Propionibacteriales</taxon>
        <taxon>Nocardioidaceae</taxon>
        <taxon>Nocardioides</taxon>
    </lineage>
</organism>
<name>A0A7X0RIG9_9ACTN</name>
<evidence type="ECO:0000313" key="8">
    <source>
        <dbReference type="Proteomes" id="UP000523955"/>
    </source>
</evidence>
<feature type="transmembrane region" description="Helical" evidence="6">
    <location>
        <begin position="304"/>
        <end position="322"/>
    </location>
</feature>
<feature type="transmembrane region" description="Helical" evidence="6">
    <location>
        <begin position="79"/>
        <end position="104"/>
    </location>
</feature>
<protein>
    <submittedName>
        <fullName evidence="7">YihY/virulence factor BrkB family protein</fullName>
    </submittedName>
</protein>
<dbReference type="InterPro" id="IPR017039">
    <property type="entry name" value="Virul_fac_BrkB"/>
</dbReference>
<evidence type="ECO:0000256" key="1">
    <source>
        <dbReference type="ARBA" id="ARBA00004651"/>
    </source>
</evidence>
<evidence type="ECO:0000256" key="5">
    <source>
        <dbReference type="ARBA" id="ARBA00023136"/>
    </source>
</evidence>
<dbReference type="GO" id="GO:0005886">
    <property type="term" value="C:plasma membrane"/>
    <property type="evidence" value="ECO:0007669"/>
    <property type="project" value="UniProtKB-SubCell"/>
</dbReference>
<comment type="caution">
    <text evidence="7">The sequence shown here is derived from an EMBL/GenBank/DDBJ whole genome shotgun (WGS) entry which is preliminary data.</text>
</comment>
<proteinExistence type="predicted"/>
<dbReference type="EMBL" id="JACKXE010000001">
    <property type="protein sequence ID" value="MBB6628882.1"/>
    <property type="molecule type" value="Genomic_DNA"/>
</dbReference>
<evidence type="ECO:0000256" key="4">
    <source>
        <dbReference type="ARBA" id="ARBA00022989"/>
    </source>
</evidence>
<dbReference type="PANTHER" id="PTHR30213:SF1">
    <property type="entry name" value="INNER MEMBRANE PROTEIN YHJD"/>
    <property type="match status" value="1"/>
</dbReference>
<dbReference type="PANTHER" id="PTHR30213">
    <property type="entry name" value="INNER MEMBRANE PROTEIN YHJD"/>
    <property type="match status" value="1"/>
</dbReference>
<keyword evidence="8" id="KW-1185">Reference proteome</keyword>
<keyword evidence="2" id="KW-1003">Cell membrane</keyword>
<dbReference type="AlphaFoldDB" id="A0A7X0RIG9"/>
<evidence type="ECO:0000256" key="3">
    <source>
        <dbReference type="ARBA" id="ARBA00022692"/>
    </source>
</evidence>
<feature type="transmembrane region" description="Helical" evidence="6">
    <location>
        <begin position="125"/>
        <end position="149"/>
    </location>
</feature>
<feature type="transmembrane region" description="Helical" evidence="6">
    <location>
        <begin position="229"/>
        <end position="247"/>
    </location>
</feature>